<dbReference type="RefSeq" id="XP_038079055.1">
    <property type="nucleotide sequence ID" value="XM_038223127.1"/>
</dbReference>
<keyword evidence="4" id="KW-1185">Reference proteome</keyword>
<dbReference type="OMA" id="YRWITES"/>
<protein>
    <recommendedName>
        <fullName evidence="2">Methyltransferase domain-containing protein</fullName>
    </recommendedName>
</protein>
<dbReference type="InterPro" id="IPR029063">
    <property type="entry name" value="SAM-dependent_MTases_sf"/>
</dbReference>
<dbReference type="EnsemblMetazoa" id="XM_038223127.1">
    <property type="protein sequence ID" value="XP_038079055.1"/>
    <property type="gene ID" value="LOC119746282"/>
</dbReference>
<dbReference type="CTD" id="764297"/>
<evidence type="ECO:0000313" key="3">
    <source>
        <dbReference type="EnsemblMetazoa" id="XP_038079055.1"/>
    </source>
</evidence>
<name>A0A914BSV9_PATMI</name>
<feature type="compositionally biased region" description="Polar residues" evidence="1">
    <location>
        <begin position="311"/>
        <end position="330"/>
    </location>
</feature>
<sequence>MTAYVQCTESTVRQVEELAKQLHTLVCRYRWITESYVVEFFVKDHWGHLSPSWQQSLASLTPPDIAETLLMKPTSTPRRTSQSSVWPLSLLAFRAATLFLALPRTVTQPAKLHPQSGRNPNLSHCYRAHVKPKKQHEIECLAEVIHTTCKQLGCGRVVDVGSGQGHLSRLLSFGYGHQVTSIEAVDYHITGAAKFDQEVRAYFERKARANEAAVSEGIASPHHVVCTVHPYITVEEFLSVISARTQSNQGDGQSHSVSRVECMTGKPVHKVKKLKMDSKESDAGKCERIKEHENCGRRLADRCTNDEQPGFAQSNQSESRETISNPSGPSTFKILMPVNAQTEDSGTSSNPDSCQDHITIQTECSHCLTGERPQSEPFLVTGLHTCGDLGPTMLRTFAECPQAVALASVACCYMRMSFCDKTSDLHSAPGTPSPNDDMAATNPSSQNPGNSEFCGSSSEDSQDRLSGGNKNSSNLAPIDKSAPGLDAGFPMSMHVKSLCREADSMLTFEPLELACHFIEGYQARLKDNDPSLLTQGYRAALEVLIQEQCPNLNQSQEGARRIRKAVGSVKRAHQMTFQDYASTILSKLGLQSDPGRICTIGETLLPQWHNLLTYHSIRQLLAPIIESLVLLDRALFLYEKGIESSLVPIFDPLLSPRNLVLLAIKKTR</sequence>
<feature type="region of interest" description="Disordered" evidence="1">
    <location>
        <begin position="424"/>
        <end position="479"/>
    </location>
</feature>
<reference evidence="3" key="1">
    <citation type="submission" date="2022-11" db="UniProtKB">
        <authorList>
            <consortium name="EnsemblMetazoa"/>
        </authorList>
    </citation>
    <scope>IDENTIFICATION</scope>
</reference>
<dbReference type="InterPro" id="IPR025714">
    <property type="entry name" value="Methyltranfer_dom"/>
</dbReference>
<accession>A0A914BSV9</accession>
<proteinExistence type="predicted"/>
<dbReference type="InterPro" id="IPR052220">
    <property type="entry name" value="METTL25"/>
</dbReference>
<feature type="domain" description="Methyltransferase" evidence="2">
    <location>
        <begin position="133"/>
        <end position="417"/>
    </location>
</feature>
<dbReference type="OrthoDB" id="5875367at2759"/>
<feature type="compositionally biased region" description="Polar residues" evidence="1">
    <location>
        <begin position="441"/>
        <end position="459"/>
    </location>
</feature>
<dbReference type="PANTHER" id="PTHR12496">
    <property type="entry name" value="CGI-41 METHYLTRANSFERASE"/>
    <property type="match status" value="1"/>
</dbReference>
<dbReference type="AlphaFoldDB" id="A0A914BSV9"/>
<evidence type="ECO:0000259" key="2">
    <source>
        <dbReference type="Pfam" id="PF13679"/>
    </source>
</evidence>
<evidence type="ECO:0000313" key="4">
    <source>
        <dbReference type="Proteomes" id="UP000887568"/>
    </source>
</evidence>
<organism evidence="3 4">
    <name type="scientific">Patiria miniata</name>
    <name type="common">Bat star</name>
    <name type="synonym">Asterina miniata</name>
    <dbReference type="NCBI Taxonomy" id="46514"/>
    <lineage>
        <taxon>Eukaryota</taxon>
        <taxon>Metazoa</taxon>
        <taxon>Echinodermata</taxon>
        <taxon>Eleutherozoa</taxon>
        <taxon>Asterozoa</taxon>
        <taxon>Asteroidea</taxon>
        <taxon>Valvatacea</taxon>
        <taxon>Valvatida</taxon>
        <taxon>Asterinidae</taxon>
        <taxon>Patiria</taxon>
    </lineage>
</organism>
<dbReference type="SUPFAM" id="SSF53335">
    <property type="entry name" value="S-adenosyl-L-methionine-dependent methyltransferases"/>
    <property type="match status" value="1"/>
</dbReference>
<dbReference type="PANTHER" id="PTHR12496:SF2">
    <property type="entry name" value="METHYLTRANSFERASE-LIKE PROTEIN 25B"/>
    <property type="match status" value="1"/>
</dbReference>
<dbReference type="GeneID" id="119746282"/>
<dbReference type="Pfam" id="PF13679">
    <property type="entry name" value="Methyltransf_32"/>
    <property type="match status" value="1"/>
</dbReference>
<feature type="region of interest" description="Disordered" evidence="1">
    <location>
        <begin position="300"/>
        <end position="330"/>
    </location>
</feature>
<evidence type="ECO:0000256" key="1">
    <source>
        <dbReference type="SAM" id="MobiDB-lite"/>
    </source>
</evidence>
<dbReference type="Proteomes" id="UP000887568">
    <property type="component" value="Unplaced"/>
</dbReference>